<dbReference type="GO" id="GO:0017004">
    <property type="term" value="P:cytochrome complex assembly"/>
    <property type="evidence" value="ECO:0007669"/>
    <property type="project" value="UniProtKB-KW"/>
</dbReference>
<keyword evidence="14" id="KW-1185">Reference proteome</keyword>
<dbReference type="KEGG" id="mmyr:MXMO3_00338"/>
<keyword evidence="10 12" id="KW-1133">Transmembrane helix</keyword>
<evidence type="ECO:0000256" key="2">
    <source>
        <dbReference type="ARBA" id="ARBA00004377"/>
    </source>
</evidence>
<keyword evidence="9 12" id="KW-0201">Cytochrome c-type biogenesis</keyword>
<evidence type="ECO:0000256" key="5">
    <source>
        <dbReference type="ARBA" id="ARBA00022448"/>
    </source>
</evidence>
<sequence>MIESGKHLEYIFGAYGLSALLIVLLSIWVVLSYKKQKNRLDTLKAMGLKRRSERTQIKPE</sequence>
<evidence type="ECO:0000256" key="7">
    <source>
        <dbReference type="ARBA" id="ARBA00022519"/>
    </source>
</evidence>
<dbReference type="GO" id="GO:0005886">
    <property type="term" value="C:plasma membrane"/>
    <property type="evidence" value="ECO:0007669"/>
    <property type="project" value="UniProtKB-SubCell"/>
</dbReference>
<evidence type="ECO:0000256" key="10">
    <source>
        <dbReference type="ARBA" id="ARBA00022989"/>
    </source>
</evidence>
<feature type="transmembrane region" description="Helical" evidence="12">
    <location>
        <begin position="12"/>
        <end position="31"/>
    </location>
</feature>
<protein>
    <recommendedName>
        <fullName evidence="4 12">Heme exporter protein D</fullName>
    </recommendedName>
</protein>
<dbReference type="InterPro" id="IPR007078">
    <property type="entry name" value="Haem_export_protD_CcmD"/>
</dbReference>
<dbReference type="GO" id="GO:0015886">
    <property type="term" value="P:heme transport"/>
    <property type="evidence" value="ECO:0007669"/>
    <property type="project" value="InterPro"/>
</dbReference>
<keyword evidence="6 12" id="KW-1003">Cell membrane</keyword>
<evidence type="ECO:0000256" key="9">
    <source>
        <dbReference type="ARBA" id="ARBA00022748"/>
    </source>
</evidence>
<organism evidence="13 14">
    <name type="scientific">Maritalea myrionectae</name>
    <dbReference type="NCBI Taxonomy" id="454601"/>
    <lineage>
        <taxon>Bacteria</taxon>
        <taxon>Pseudomonadati</taxon>
        <taxon>Pseudomonadota</taxon>
        <taxon>Alphaproteobacteria</taxon>
        <taxon>Hyphomicrobiales</taxon>
        <taxon>Devosiaceae</taxon>
        <taxon>Maritalea</taxon>
    </lineage>
</organism>
<evidence type="ECO:0000313" key="13">
    <source>
        <dbReference type="EMBL" id="AVX02885.1"/>
    </source>
</evidence>
<dbReference type="AlphaFoldDB" id="A0A2R4MAA7"/>
<evidence type="ECO:0000313" key="14">
    <source>
        <dbReference type="Proteomes" id="UP000258927"/>
    </source>
</evidence>
<evidence type="ECO:0000256" key="6">
    <source>
        <dbReference type="ARBA" id="ARBA00022475"/>
    </source>
</evidence>
<dbReference type="EMBL" id="CP021330">
    <property type="protein sequence ID" value="AVX02885.1"/>
    <property type="molecule type" value="Genomic_DNA"/>
</dbReference>
<accession>A0A2R4MAA7</accession>
<name>A0A2R4MAA7_9HYPH</name>
<comment type="similarity">
    <text evidence="3 12">Belongs to the CcmD/CycX/HelD family.</text>
</comment>
<dbReference type="RefSeq" id="WP_027835859.1">
    <property type="nucleotide sequence ID" value="NZ_CP021330.1"/>
</dbReference>
<dbReference type="NCBIfam" id="TIGR03141">
    <property type="entry name" value="cytochro_ccmD"/>
    <property type="match status" value="1"/>
</dbReference>
<reference evidence="13 14" key="1">
    <citation type="submission" date="2017-05" db="EMBL/GenBank/DDBJ databases">
        <title>Genome Analysis of Maritalea myrionectae HL2708#5.</title>
        <authorList>
            <consortium name="Cotde Inc.-PKNU"/>
            <person name="Jang D."/>
            <person name="Oh H.-M."/>
        </authorList>
    </citation>
    <scope>NUCLEOTIDE SEQUENCE [LARGE SCALE GENOMIC DNA]</scope>
    <source>
        <strain evidence="13 14">HL2708#5</strain>
    </source>
</reference>
<evidence type="ECO:0000256" key="8">
    <source>
        <dbReference type="ARBA" id="ARBA00022692"/>
    </source>
</evidence>
<evidence type="ECO:0000256" key="11">
    <source>
        <dbReference type="ARBA" id="ARBA00023136"/>
    </source>
</evidence>
<dbReference type="STRING" id="1122213.GCA_000423365_03050"/>
<keyword evidence="7 12" id="KW-0997">Cell inner membrane</keyword>
<evidence type="ECO:0000256" key="12">
    <source>
        <dbReference type="RuleBase" id="RU363101"/>
    </source>
</evidence>
<gene>
    <name evidence="13" type="ORF">MXMO3_00338</name>
</gene>
<evidence type="ECO:0000256" key="1">
    <source>
        <dbReference type="ARBA" id="ARBA00002442"/>
    </source>
</evidence>
<comment type="function">
    <text evidence="1 12">Required for the export of heme to the periplasm for the biogenesis of c-type cytochromes.</text>
</comment>
<keyword evidence="11 12" id="KW-0472">Membrane</keyword>
<dbReference type="Pfam" id="PF04995">
    <property type="entry name" value="CcmD"/>
    <property type="match status" value="1"/>
</dbReference>
<keyword evidence="8 12" id="KW-0812">Transmembrane</keyword>
<dbReference type="Proteomes" id="UP000258927">
    <property type="component" value="Chromosome"/>
</dbReference>
<proteinExistence type="inferred from homology"/>
<evidence type="ECO:0000256" key="3">
    <source>
        <dbReference type="ARBA" id="ARBA00008741"/>
    </source>
</evidence>
<comment type="subcellular location">
    <subcellularLocation>
        <location evidence="2 12">Cell inner membrane</location>
        <topology evidence="2 12">Single-pass membrane protein</topology>
    </subcellularLocation>
</comment>
<evidence type="ECO:0000256" key="4">
    <source>
        <dbReference type="ARBA" id="ARBA00016461"/>
    </source>
</evidence>
<keyword evidence="5 12" id="KW-0813">Transport</keyword>